<proteinExistence type="predicted"/>
<dbReference type="EMBL" id="RPFW01000010">
    <property type="protein sequence ID" value="TVZ00193.1"/>
    <property type="molecule type" value="Genomic_DNA"/>
</dbReference>
<keyword evidence="1" id="KW-0732">Signal</keyword>
<feature type="signal peptide" evidence="1">
    <location>
        <begin position="1"/>
        <end position="21"/>
    </location>
</feature>
<evidence type="ECO:0000313" key="3">
    <source>
        <dbReference type="Proteomes" id="UP000460272"/>
    </source>
</evidence>
<protein>
    <recommendedName>
        <fullName evidence="4">3-carboxymuconate cyclase</fullName>
    </recommendedName>
</protein>
<evidence type="ECO:0000313" key="2">
    <source>
        <dbReference type="EMBL" id="TVZ00193.1"/>
    </source>
</evidence>
<dbReference type="AlphaFoldDB" id="A0A6P2BSE7"/>
<gene>
    <name evidence="2" type="ORF">EAS64_38860</name>
</gene>
<dbReference type="PANTHER" id="PTHR30344">
    <property type="entry name" value="6-PHOSPHOGLUCONOLACTONASE-RELATED"/>
    <property type="match status" value="1"/>
</dbReference>
<dbReference type="Gene3D" id="2.130.10.10">
    <property type="entry name" value="YVTN repeat-like/Quinoprotein amine dehydrogenase"/>
    <property type="match status" value="3"/>
</dbReference>
<dbReference type="GO" id="GO:0017057">
    <property type="term" value="F:6-phosphogluconolactonase activity"/>
    <property type="evidence" value="ECO:0007669"/>
    <property type="project" value="TreeGrafter"/>
</dbReference>
<name>A0A6P2BSE7_9ACTN</name>
<organism evidence="2 3">
    <name type="scientific">Trebonia kvetii</name>
    <dbReference type="NCBI Taxonomy" id="2480626"/>
    <lineage>
        <taxon>Bacteria</taxon>
        <taxon>Bacillati</taxon>
        <taxon>Actinomycetota</taxon>
        <taxon>Actinomycetes</taxon>
        <taxon>Streptosporangiales</taxon>
        <taxon>Treboniaceae</taxon>
        <taxon>Trebonia</taxon>
    </lineage>
</organism>
<reference evidence="2 3" key="1">
    <citation type="submission" date="2018-11" db="EMBL/GenBank/DDBJ databases">
        <title>Trebonia kvetii gen.nov., sp.nov., a novel acidophilic actinobacterium, and proposal of the new actinobacterial family Treboniaceae fam. nov.</title>
        <authorList>
            <person name="Rapoport D."/>
            <person name="Sagova-Mareckova M."/>
            <person name="Sedlacek I."/>
            <person name="Provaznik J."/>
            <person name="Kralova S."/>
            <person name="Pavlinic D."/>
            <person name="Benes V."/>
            <person name="Kopecky J."/>
        </authorList>
    </citation>
    <scope>NUCLEOTIDE SEQUENCE [LARGE SCALE GENOMIC DNA]</scope>
    <source>
        <strain evidence="2 3">15Tr583</strain>
    </source>
</reference>
<evidence type="ECO:0000256" key="1">
    <source>
        <dbReference type="SAM" id="SignalP"/>
    </source>
</evidence>
<dbReference type="InterPro" id="IPR015943">
    <property type="entry name" value="WD40/YVTN_repeat-like_dom_sf"/>
</dbReference>
<dbReference type="Proteomes" id="UP000460272">
    <property type="component" value="Unassembled WGS sequence"/>
</dbReference>
<dbReference type="InterPro" id="IPR050282">
    <property type="entry name" value="Cycloisomerase_2"/>
</dbReference>
<comment type="caution">
    <text evidence="2">The sequence shown here is derived from an EMBL/GenBank/DDBJ whole genome shotgun (WGS) entry which is preliminary data.</text>
</comment>
<sequence length="378" mass="36634">MLAGSVAAIAVAAFAAPAASAAVKPSAPRQHTFDGAGGAVFALTDNTAGNAVAAYHRAGDGTLTAAGTYATGGLGGILSGSVVDHTASQGALALDRHRGLLIAVNPGSDTISVFLVDGDHLTLSQVLSSGGDFPVSVTVRGNHAYVLNALGGGSLYGYRLDGRHLTAISGSLRALGLGTTAASAFTATPGQVALTPDGTQLLVTTKATGNDVDVFAVGPDGRLSASPVVNTLTGAVPFAAAFGRDGHVVIAEAGPNAVATFTLSHGGQLTQLGIASTGQAATCWIVRAGQHFYASNAGSGSVSGYDVAHSGGLTALGNTATDAGTVDAAAAAHGRFLYVQTGKAGIVDEFAVGSGGSLAQVGSVTVPGGAGGEGIAAS</sequence>
<accession>A0A6P2BSE7</accession>
<dbReference type="OrthoDB" id="9790815at2"/>
<dbReference type="SUPFAM" id="SSF75011">
    <property type="entry name" value="3-carboxy-cis,cis-mucoante lactonizing enzyme"/>
    <property type="match status" value="1"/>
</dbReference>
<keyword evidence="3" id="KW-1185">Reference proteome</keyword>
<dbReference type="PANTHER" id="PTHR30344:SF1">
    <property type="entry name" value="6-PHOSPHOGLUCONOLACTONASE"/>
    <property type="match status" value="1"/>
</dbReference>
<evidence type="ECO:0008006" key="4">
    <source>
        <dbReference type="Google" id="ProtNLM"/>
    </source>
</evidence>
<feature type="chain" id="PRO_5026926017" description="3-carboxymuconate cyclase" evidence="1">
    <location>
        <begin position="22"/>
        <end position="378"/>
    </location>
</feature>